<feature type="region of interest" description="Disordered" evidence="1">
    <location>
        <begin position="1"/>
        <end position="44"/>
    </location>
</feature>
<dbReference type="HOGENOM" id="CLU_809060_0_0_1"/>
<feature type="compositionally biased region" description="Polar residues" evidence="1">
    <location>
        <begin position="1"/>
        <end position="36"/>
    </location>
</feature>
<keyword evidence="4" id="KW-1185">Reference proteome</keyword>
<evidence type="ECO:0000256" key="1">
    <source>
        <dbReference type="SAM" id="MobiDB-lite"/>
    </source>
</evidence>
<reference evidence="3" key="1">
    <citation type="submission" date="2014-01" db="EMBL/GenBank/DDBJ databases">
        <title>The genome of the white-rot fungus Pycnoporus cinnabarinus: a basidiomycete model with a versatile arsenal for lignocellulosic biomass breakdown.</title>
        <authorList>
            <person name="Levasseur A."/>
            <person name="Lomascolo A."/>
            <person name="Ruiz-Duenas F.J."/>
            <person name="Uzan E."/>
            <person name="Piumi F."/>
            <person name="Kues U."/>
            <person name="Ram A.F.J."/>
            <person name="Murat C."/>
            <person name="Haon M."/>
            <person name="Benoit I."/>
            <person name="Arfi Y."/>
            <person name="Chevret D."/>
            <person name="Drula E."/>
            <person name="Kwon M.J."/>
            <person name="Gouret P."/>
            <person name="Lesage-Meessen L."/>
            <person name="Lombard V."/>
            <person name="Mariette J."/>
            <person name="Noirot C."/>
            <person name="Park J."/>
            <person name="Patyshakuliyeva A."/>
            <person name="Wieneger R.A.B."/>
            <person name="Wosten H.A.B."/>
            <person name="Martin F."/>
            <person name="Coutinho P.M."/>
            <person name="de Vries R."/>
            <person name="Martinez A.T."/>
            <person name="Klopp C."/>
            <person name="Pontarotti P."/>
            <person name="Henrissat B."/>
            <person name="Record E."/>
        </authorList>
    </citation>
    <scope>NUCLEOTIDE SEQUENCE [LARGE SCALE GENOMIC DNA]</scope>
    <source>
        <strain evidence="3">BRFM137</strain>
    </source>
</reference>
<organism evidence="3 4">
    <name type="scientific">Pycnoporus cinnabarinus</name>
    <name type="common">Cinnabar-red polypore</name>
    <name type="synonym">Trametes cinnabarina</name>
    <dbReference type="NCBI Taxonomy" id="5643"/>
    <lineage>
        <taxon>Eukaryota</taxon>
        <taxon>Fungi</taxon>
        <taxon>Dikarya</taxon>
        <taxon>Basidiomycota</taxon>
        <taxon>Agaricomycotina</taxon>
        <taxon>Agaricomycetes</taxon>
        <taxon>Polyporales</taxon>
        <taxon>Polyporaceae</taxon>
        <taxon>Trametes</taxon>
    </lineage>
</organism>
<sequence>MANVESSPASSNHISNTSPIRPNTLANSTAHSTRVNPSAAEQKRARRLEMDGKVVILDYVKFMDRFVPRPGGEESPTKHRYARVHLKNIPEKPETSMYPKLMRKLNTSWIAPGYRFVSTDSKVDPTSESKLRVDGGMYAEADARKLKKSANWSTMEVFIECKTDNTSGDPFDDSAADGQPSAEERRKVLGQIMTYAYLIFTGQQRTHLFNVTIFGSHARISRWDRAGVTTTKRFNYKKEPEKLLEFFWRLSRLTPAQRGHDASATLVGPRSPDYKLMRSRADKPRLVGGLAFQEHAGEAFQKSLKDSRWWKLKVDDESDPASGPKTRYFLVGRPHFTAAKGLVGRATRGYVGIDLEDPAGPFVYVKDAWRVDHEGIRKEGEILGYLNARASRTSPPGCATGTSCPPNFSGR</sequence>
<evidence type="ECO:0000259" key="2">
    <source>
        <dbReference type="Pfam" id="PF17667"/>
    </source>
</evidence>
<dbReference type="STRING" id="5643.A0A060S9B1"/>
<dbReference type="Pfam" id="PF17667">
    <property type="entry name" value="Pkinase_fungal"/>
    <property type="match status" value="1"/>
</dbReference>
<comment type="caution">
    <text evidence="3">The sequence shown here is derived from an EMBL/GenBank/DDBJ whole genome shotgun (WGS) entry which is preliminary data.</text>
</comment>
<dbReference type="InterPro" id="IPR040976">
    <property type="entry name" value="Pkinase_fungal"/>
</dbReference>
<evidence type="ECO:0000313" key="3">
    <source>
        <dbReference type="EMBL" id="CDO68849.1"/>
    </source>
</evidence>
<accession>A0A060S9B1</accession>
<dbReference type="AlphaFoldDB" id="A0A060S9B1"/>
<name>A0A060S9B1_PYCCI</name>
<dbReference type="Proteomes" id="UP000029665">
    <property type="component" value="Unassembled WGS sequence"/>
</dbReference>
<evidence type="ECO:0000313" key="4">
    <source>
        <dbReference type="Proteomes" id="UP000029665"/>
    </source>
</evidence>
<feature type="domain" description="Fungal-type protein kinase" evidence="2">
    <location>
        <begin position="181"/>
        <end position="389"/>
    </location>
</feature>
<gene>
    <name evidence="3" type="ORF">BN946_scf185035.g2</name>
</gene>
<dbReference type="EMBL" id="CCBP010000027">
    <property type="protein sequence ID" value="CDO68849.1"/>
    <property type="molecule type" value="Genomic_DNA"/>
</dbReference>
<dbReference type="OMA" id="PDYKLMR"/>
<protein>
    <recommendedName>
        <fullName evidence="2">Fungal-type protein kinase domain-containing protein</fullName>
    </recommendedName>
</protein>
<dbReference type="OrthoDB" id="2803809at2759"/>
<proteinExistence type="predicted"/>